<dbReference type="Gene3D" id="1.10.10.10">
    <property type="entry name" value="Winged helix-like DNA-binding domain superfamily/Winged helix DNA-binding domain"/>
    <property type="match status" value="1"/>
</dbReference>
<proteinExistence type="inferred from homology"/>
<organism evidence="4">
    <name type="scientific">Haptolina brevifila</name>
    <dbReference type="NCBI Taxonomy" id="156173"/>
    <lineage>
        <taxon>Eukaryota</taxon>
        <taxon>Haptista</taxon>
        <taxon>Haptophyta</taxon>
        <taxon>Prymnesiophyceae</taxon>
        <taxon>Prymnesiales</taxon>
        <taxon>Prymnesiaceae</taxon>
        <taxon>Haptolina</taxon>
    </lineage>
</organism>
<accession>A0A7S2BW76</accession>
<dbReference type="PANTHER" id="PTHR10855">
    <property type="entry name" value="26S PROTEASOME NON-ATPASE REGULATORY SUBUNIT 12/COP9 SIGNALOSOME COMPLEX SUBUNIT 4"/>
    <property type="match status" value="1"/>
</dbReference>
<reference evidence="4" key="1">
    <citation type="submission" date="2021-01" db="EMBL/GenBank/DDBJ databases">
        <authorList>
            <person name="Corre E."/>
            <person name="Pelletier E."/>
            <person name="Niang G."/>
            <person name="Scheremetjew M."/>
            <person name="Finn R."/>
            <person name="Kale V."/>
            <person name="Holt S."/>
            <person name="Cochrane G."/>
            <person name="Meng A."/>
            <person name="Brown T."/>
            <person name="Cohen L."/>
        </authorList>
    </citation>
    <scope>NUCLEOTIDE SEQUENCE</scope>
    <source>
        <strain evidence="4">UTEX LB 985</strain>
    </source>
</reference>
<dbReference type="InterPro" id="IPR040896">
    <property type="entry name" value="RPN5_C"/>
</dbReference>
<dbReference type="PROSITE" id="PS50250">
    <property type="entry name" value="PCI"/>
    <property type="match status" value="1"/>
</dbReference>
<evidence type="ECO:0000259" key="3">
    <source>
        <dbReference type="PROSITE" id="PS50250"/>
    </source>
</evidence>
<dbReference type="AlphaFoldDB" id="A0A7S2BW76"/>
<dbReference type="GO" id="GO:0008541">
    <property type="term" value="C:proteasome regulatory particle, lid subcomplex"/>
    <property type="evidence" value="ECO:0007669"/>
    <property type="project" value="TreeGrafter"/>
</dbReference>
<dbReference type="InterPro" id="IPR036388">
    <property type="entry name" value="WH-like_DNA-bd_sf"/>
</dbReference>
<dbReference type="Pfam" id="PF22241">
    <property type="entry name" value="PSMD12-CSN4_N"/>
    <property type="match status" value="1"/>
</dbReference>
<dbReference type="InterPro" id="IPR036390">
    <property type="entry name" value="WH_DNA-bd_sf"/>
</dbReference>
<evidence type="ECO:0000256" key="1">
    <source>
        <dbReference type="ARBA" id="ARBA00006397"/>
    </source>
</evidence>
<protein>
    <recommendedName>
        <fullName evidence="3">PCI domain-containing protein</fullName>
    </recommendedName>
</protein>
<gene>
    <name evidence="4" type="ORF">CBRE1094_LOCUS4496</name>
</gene>
<name>A0A7S2BW76_9EUKA</name>
<dbReference type="Pfam" id="PF01399">
    <property type="entry name" value="PCI"/>
    <property type="match status" value="1"/>
</dbReference>
<dbReference type="EMBL" id="HBGU01008178">
    <property type="protein sequence ID" value="CAD9408276.1"/>
    <property type="molecule type" value="Transcribed_RNA"/>
</dbReference>
<comment type="similarity">
    <text evidence="1">Belongs to the proteasome subunit p55 family.</text>
</comment>
<dbReference type="Pfam" id="PF18098">
    <property type="entry name" value="RPN5_C"/>
    <property type="match status" value="1"/>
</dbReference>
<dbReference type="GO" id="GO:0005737">
    <property type="term" value="C:cytoplasm"/>
    <property type="evidence" value="ECO:0007669"/>
    <property type="project" value="TreeGrafter"/>
</dbReference>
<evidence type="ECO:0000256" key="2">
    <source>
        <dbReference type="ARBA" id="ARBA00022942"/>
    </source>
</evidence>
<feature type="domain" description="PCI" evidence="3">
    <location>
        <begin position="232"/>
        <end position="405"/>
    </location>
</feature>
<dbReference type="InterPro" id="IPR000717">
    <property type="entry name" value="PCI_dom"/>
</dbReference>
<dbReference type="FunFam" id="1.10.10.10:FF:000070">
    <property type="entry name" value="26S proteasome non-ATPase regulatory subunit 12"/>
    <property type="match status" value="1"/>
</dbReference>
<keyword evidence="2" id="KW-0647">Proteasome</keyword>
<evidence type="ECO:0000313" key="4">
    <source>
        <dbReference type="EMBL" id="CAD9408276.1"/>
    </source>
</evidence>
<dbReference type="PANTHER" id="PTHR10855:SF1">
    <property type="entry name" value="26S PROTEASOME NON-ATPASE REGULATORY SUBUNIT 12"/>
    <property type="match status" value="1"/>
</dbReference>
<sequence>MADAVAIKTEQKVPTVSYAAPIAEQKALAKSGNVEGAIANLLQLEKTTRLGGDQAGTKELCVGMVEICYEANDFPRLNETITMLSKRRAQIKDAVGAMVRKGIDYLDALTGADKLTLIETLRAVSEGKMFVEVERARLTKMLAGILEARGDKKEACKILIETVVETLGGMGKREKTAFILEQVRLCLDTEDTVRAQIMSRKINVKVFQDDEIEDLKLSYYSMIVRYHLHSHNWLEIFRAYQAMWGSKSLMDDAEARSRNLKLQCIYLMLSAYDNEQNDQMHILSKIPQLADLAMYKELVRLFITKEVFHFADLESQLRTEIEALGSFDAKETDLMLTTFHRRVTEHNIEVVSQYYARIRIERLAMLLQLDIPKMEEQLCEMVTKKQVYARINRPKGIIDFTAPKSPNELLNDWSSDIATLLSKLEGTCHLIHKENMVHKITT</sequence>
<dbReference type="SUPFAM" id="SSF46785">
    <property type="entry name" value="Winged helix' DNA-binding domain"/>
    <property type="match status" value="1"/>
</dbReference>
<dbReference type="SMART" id="SM00088">
    <property type="entry name" value="PINT"/>
    <property type="match status" value="1"/>
</dbReference>
<dbReference type="InterPro" id="IPR054559">
    <property type="entry name" value="PSMD12-CSN4-like_N"/>
</dbReference>
<dbReference type="GO" id="GO:0005634">
    <property type="term" value="C:nucleus"/>
    <property type="evidence" value="ECO:0007669"/>
    <property type="project" value="UniProtKB-ARBA"/>
</dbReference>
<dbReference type="InterPro" id="IPR040134">
    <property type="entry name" value="PSMD12/CSN4"/>
</dbReference>